<dbReference type="EMBL" id="VSDQ01000107">
    <property type="protein sequence ID" value="TYA94771.1"/>
    <property type="molecule type" value="Genomic_DNA"/>
</dbReference>
<keyword evidence="1" id="KW-0812">Transmembrane</keyword>
<feature type="transmembrane region" description="Helical" evidence="1">
    <location>
        <begin position="38"/>
        <end position="67"/>
    </location>
</feature>
<feature type="transmembrane region" description="Helical" evidence="1">
    <location>
        <begin position="267"/>
        <end position="290"/>
    </location>
</feature>
<feature type="transmembrane region" description="Helical" evidence="1">
    <location>
        <begin position="239"/>
        <end position="261"/>
    </location>
</feature>
<dbReference type="OrthoDB" id="290051at2"/>
<dbReference type="Proteomes" id="UP000323930">
    <property type="component" value="Unassembled WGS sequence"/>
</dbReference>
<dbReference type="GO" id="GO:0016747">
    <property type="term" value="F:acyltransferase activity, transferring groups other than amino-acyl groups"/>
    <property type="evidence" value="ECO:0007669"/>
    <property type="project" value="InterPro"/>
</dbReference>
<organism evidence="3 4">
    <name type="scientific">Seonamhaeicola marinus</name>
    <dbReference type="NCBI Taxonomy" id="1912246"/>
    <lineage>
        <taxon>Bacteria</taxon>
        <taxon>Pseudomonadati</taxon>
        <taxon>Bacteroidota</taxon>
        <taxon>Flavobacteriia</taxon>
        <taxon>Flavobacteriales</taxon>
        <taxon>Flavobacteriaceae</taxon>
    </lineage>
</organism>
<dbReference type="Pfam" id="PF01757">
    <property type="entry name" value="Acyl_transf_3"/>
    <property type="match status" value="1"/>
</dbReference>
<feature type="domain" description="Acyltransferase 3" evidence="2">
    <location>
        <begin position="10"/>
        <end position="357"/>
    </location>
</feature>
<accession>A0A5D0JH53</accession>
<proteinExistence type="predicted"/>
<dbReference type="AlphaFoldDB" id="A0A5D0JH53"/>
<dbReference type="InterPro" id="IPR002656">
    <property type="entry name" value="Acyl_transf_3_dom"/>
</dbReference>
<dbReference type="PANTHER" id="PTHR23028">
    <property type="entry name" value="ACETYLTRANSFERASE"/>
    <property type="match status" value="1"/>
</dbReference>
<feature type="transmembrane region" description="Helical" evidence="1">
    <location>
        <begin position="12"/>
        <end position="32"/>
    </location>
</feature>
<gene>
    <name evidence="3" type="ORF">FUA24_00860</name>
</gene>
<feature type="transmembrane region" description="Helical" evidence="1">
    <location>
        <begin position="88"/>
        <end position="109"/>
    </location>
</feature>
<feature type="transmembrane region" description="Helical" evidence="1">
    <location>
        <begin position="210"/>
        <end position="227"/>
    </location>
</feature>
<keyword evidence="1" id="KW-0472">Membrane</keyword>
<dbReference type="GO" id="GO:0016020">
    <property type="term" value="C:membrane"/>
    <property type="evidence" value="ECO:0007669"/>
    <property type="project" value="TreeGrafter"/>
</dbReference>
<sequence length="375" mass="44081">MLEKQARIFGLDVLRALAILLVVVSHATFLLFDENIPLVVTVIRTLGAVGVDLFFVLSGYLIGGILYNKVVLSEFKLDDLFKFWKRRWYRTLPVYFVTLVLNILLLLILGDFQIGSKVWFYMVFLQNFSGAHPDFFTEAWSLSIEEYAYIFLPLIFFLALYLFKLKNKRRVYLVTTLLIIVVLALFKWQFYISSTIESYSEWSAAFRKVLIYRLDSVYYGFLLLYITKVYASLIHKFKTVLFVIGVVLFLSLHMAIFLLEIEPNTHLWFYTFIYLQGVCISLVLLFPCCISLNSNKVKLKEIVYFMSTRSYSIYLLNYSLILLSIKRLIQLNTLSFEERMLVVICFLIITLFTANILYTHLEKPILQFRDRKISR</sequence>
<dbReference type="PANTHER" id="PTHR23028:SF53">
    <property type="entry name" value="ACYL_TRANSF_3 DOMAIN-CONTAINING PROTEIN"/>
    <property type="match status" value="1"/>
</dbReference>
<reference evidence="3 4" key="1">
    <citation type="submission" date="2019-08" db="EMBL/GenBank/DDBJ databases">
        <title>Seonamhaeicola sediminis sp. nov., isolated from marine sediment.</title>
        <authorList>
            <person name="Cao W.R."/>
        </authorList>
    </citation>
    <scope>NUCLEOTIDE SEQUENCE [LARGE SCALE GENOMIC DNA]</scope>
    <source>
        <strain evidence="3 4">B011</strain>
    </source>
</reference>
<evidence type="ECO:0000259" key="2">
    <source>
        <dbReference type="Pfam" id="PF01757"/>
    </source>
</evidence>
<name>A0A5D0JH53_9FLAO</name>
<dbReference type="RefSeq" id="WP_148539646.1">
    <property type="nucleotide sequence ID" value="NZ_VSDQ01000107.1"/>
</dbReference>
<feature type="transmembrane region" description="Helical" evidence="1">
    <location>
        <begin position="147"/>
        <end position="164"/>
    </location>
</feature>
<dbReference type="GO" id="GO:0009103">
    <property type="term" value="P:lipopolysaccharide biosynthetic process"/>
    <property type="evidence" value="ECO:0007669"/>
    <property type="project" value="TreeGrafter"/>
</dbReference>
<feature type="transmembrane region" description="Helical" evidence="1">
    <location>
        <begin position="341"/>
        <end position="361"/>
    </location>
</feature>
<keyword evidence="4" id="KW-1185">Reference proteome</keyword>
<keyword evidence="3" id="KW-0012">Acyltransferase</keyword>
<evidence type="ECO:0000313" key="4">
    <source>
        <dbReference type="Proteomes" id="UP000323930"/>
    </source>
</evidence>
<comment type="caution">
    <text evidence="3">The sequence shown here is derived from an EMBL/GenBank/DDBJ whole genome shotgun (WGS) entry which is preliminary data.</text>
</comment>
<feature type="transmembrane region" description="Helical" evidence="1">
    <location>
        <begin position="171"/>
        <end position="190"/>
    </location>
</feature>
<keyword evidence="3" id="KW-0808">Transferase</keyword>
<keyword evidence="1" id="KW-1133">Transmembrane helix</keyword>
<dbReference type="InterPro" id="IPR050879">
    <property type="entry name" value="Acyltransferase_3"/>
</dbReference>
<evidence type="ECO:0000313" key="3">
    <source>
        <dbReference type="EMBL" id="TYA94771.1"/>
    </source>
</evidence>
<feature type="transmembrane region" description="Helical" evidence="1">
    <location>
        <begin position="311"/>
        <end position="329"/>
    </location>
</feature>
<evidence type="ECO:0000256" key="1">
    <source>
        <dbReference type="SAM" id="Phobius"/>
    </source>
</evidence>
<protein>
    <submittedName>
        <fullName evidence="3">Acyltransferase</fullName>
    </submittedName>
</protein>